<gene>
    <name evidence="2" type="ORF">Tco_1132916</name>
</gene>
<keyword evidence="2" id="KW-0808">Transferase</keyword>
<reference evidence="2" key="1">
    <citation type="journal article" date="2022" name="Int. J. Mol. Sci.">
        <title>Draft Genome of Tanacetum Coccineum: Genomic Comparison of Closely Related Tanacetum-Family Plants.</title>
        <authorList>
            <person name="Yamashiro T."/>
            <person name="Shiraishi A."/>
            <person name="Nakayama K."/>
            <person name="Satake H."/>
        </authorList>
    </citation>
    <scope>NUCLEOTIDE SEQUENCE</scope>
</reference>
<dbReference type="InterPro" id="IPR043502">
    <property type="entry name" value="DNA/RNA_pol_sf"/>
</dbReference>
<protein>
    <submittedName>
        <fullName evidence="2">RNA-directed DNA polymerase, eukaryota</fullName>
    </submittedName>
</protein>
<keyword evidence="3" id="KW-1185">Reference proteome</keyword>
<reference evidence="2" key="2">
    <citation type="submission" date="2022-01" db="EMBL/GenBank/DDBJ databases">
        <authorList>
            <person name="Yamashiro T."/>
            <person name="Shiraishi A."/>
            <person name="Satake H."/>
            <person name="Nakayama K."/>
        </authorList>
    </citation>
    <scope>NUCLEOTIDE SEQUENCE</scope>
</reference>
<dbReference type="Gene3D" id="3.60.10.10">
    <property type="entry name" value="Endonuclease/exonuclease/phosphatase"/>
    <property type="match status" value="1"/>
</dbReference>
<dbReference type="GO" id="GO:0003964">
    <property type="term" value="F:RNA-directed DNA polymerase activity"/>
    <property type="evidence" value="ECO:0007669"/>
    <property type="project" value="UniProtKB-KW"/>
</dbReference>
<sequence length="1117" mass="126856">MAYSLSSLPEVDSSSSLDSILAFKAVDLKIVSFALDDLKVLLHDHLIEFEVALADEFFDSSVGFFGGILYAWDPSLFHKDNSTVSDSFVAIRGTWIPLATKILIISIYAPQDLNEKRMLWEFLGHLIDSWEGECVLLGDFNEVRSTNERYGTEFNTHGANAFNNFISMAGLVELPLKGYSYTWAHKSASKMSKLDRFLISESLLTLFPSLSALCLDRHLSNHRPILMRELNVDYGPTPFRIFHSWFHKNVFDKMVEDSWKSSDLLEQNSIIKLKKKFQALKTSIKQWSKNEKMCSNTAKTNIQNSLSELDKQINHGRVDGDWVVDPFNVKEEFLNHFSNRFVDPNSPRLVLESHFPTVLSSDQISDLESDVSYEEIKKAVWDCGINKSPGPDGFTFEFFRRYWKIIDVDVVAAVLQFFSLGILPPGCNSSFIALIPKMQEAKVVKDFRPISLIGSVYKIVAKILANRLSLVISSLISDVQSAFVANRQILEGPFILNELLSWCKHKKSKAMIFKVDFEKAFDSIQGCLNSAMGSILINGSPTTEFKFYKGLKKRDPLSPFLFILIMESLHLSFKNVIHSSLYKGIQIDDSLMLSHFFYADDVVFVGKWDKQNVATIVNVLKCFFLALGLKINLHKSKLMGIGIPQEEVRSAAASIGCFTFVAPFNFLGVKVGGMMSRRSSWEEVIGKLSSRLSKWKLKTLCIGGRLTLIKSVLSSLPLYQMSIFKCPMGVLNTLESIRRNFFNGVYNSDRRLVLIGWNKILASKKNRGLGAMYGMRGALDRSHSLPVCNSPWIDIIREVKRLSLKDVPLKHIYPRLFMLELDKNISIAVKMRDNSLISSFRRVPRGGIKDDQVTRLQDIKIVDVLKLESFESLKGGFEKLTRNGINNMEWHVGVGDFQIYEARGSSGENAFNKLELEINCSVVVVISYVRLLFGMKENKFEIINLMYNVVCICVIENMSDLVGDDIWSSVTTPFAQTLFGKEYQWLCDMDEFSKDSISWLCKFRVERVGVKCVGVQCNANHDDDLVVRMVEEEVSEANIDIEVHELVPKIMGIEGNTEKGTKLDTYIEVFEPKLICTKEINIEECIELAVNKFKLTTHLNLRMVNMANKEWSKMDQV</sequence>
<dbReference type="EMBL" id="BQNB010021834">
    <property type="protein sequence ID" value="GJU10520.1"/>
    <property type="molecule type" value="Genomic_DNA"/>
</dbReference>
<comment type="caution">
    <text evidence="2">The sequence shown here is derived from an EMBL/GenBank/DDBJ whole genome shotgun (WGS) entry which is preliminary data.</text>
</comment>
<dbReference type="SUPFAM" id="SSF56672">
    <property type="entry name" value="DNA/RNA polymerases"/>
    <property type="match status" value="1"/>
</dbReference>
<organism evidence="2 3">
    <name type="scientific">Tanacetum coccineum</name>
    <dbReference type="NCBI Taxonomy" id="301880"/>
    <lineage>
        <taxon>Eukaryota</taxon>
        <taxon>Viridiplantae</taxon>
        <taxon>Streptophyta</taxon>
        <taxon>Embryophyta</taxon>
        <taxon>Tracheophyta</taxon>
        <taxon>Spermatophyta</taxon>
        <taxon>Magnoliopsida</taxon>
        <taxon>eudicotyledons</taxon>
        <taxon>Gunneridae</taxon>
        <taxon>Pentapetalae</taxon>
        <taxon>asterids</taxon>
        <taxon>campanulids</taxon>
        <taxon>Asterales</taxon>
        <taxon>Asteraceae</taxon>
        <taxon>Asteroideae</taxon>
        <taxon>Anthemideae</taxon>
        <taxon>Anthemidinae</taxon>
        <taxon>Tanacetum</taxon>
    </lineage>
</organism>
<dbReference type="InterPro" id="IPR036691">
    <property type="entry name" value="Endo/exonu/phosph_ase_sf"/>
</dbReference>
<dbReference type="PANTHER" id="PTHR33116">
    <property type="entry name" value="REVERSE TRANSCRIPTASE ZINC-BINDING DOMAIN-CONTAINING PROTEIN-RELATED-RELATED"/>
    <property type="match status" value="1"/>
</dbReference>
<dbReference type="PROSITE" id="PS50878">
    <property type="entry name" value="RT_POL"/>
    <property type="match status" value="1"/>
</dbReference>
<keyword evidence="2" id="KW-0695">RNA-directed DNA polymerase</keyword>
<evidence type="ECO:0000313" key="3">
    <source>
        <dbReference type="Proteomes" id="UP001151760"/>
    </source>
</evidence>
<dbReference type="Proteomes" id="UP001151760">
    <property type="component" value="Unassembled WGS sequence"/>
</dbReference>
<accession>A0ABQ5JEZ0</accession>
<dbReference type="PANTHER" id="PTHR33116:SF79">
    <property type="entry name" value="REVERSE TRANSCRIPTASE DOMAIN, ZINC FINGER, CCHC-TYPE-RELATED"/>
    <property type="match status" value="1"/>
</dbReference>
<name>A0ABQ5JEZ0_9ASTR</name>
<dbReference type="CDD" id="cd01650">
    <property type="entry name" value="RT_nLTR_like"/>
    <property type="match status" value="1"/>
</dbReference>
<evidence type="ECO:0000259" key="1">
    <source>
        <dbReference type="PROSITE" id="PS50878"/>
    </source>
</evidence>
<dbReference type="InterPro" id="IPR000477">
    <property type="entry name" value="RT_dom"/>
</dbReference>
<dbReference type="SUPFAM" id="SSF56219">
    <property type="entry name" value="DNase I-like"/>
    <property type="match status" value="1"/>
</dbReference>
<keyword evidence="2" id="KW-0548">Nucleotidyltransferase</keyword>
<evidence type="ECO:0000313" key="2">
    <source>
        <dbReference type="EMBL" id="GJU10520.1"/>
    </source>
</evidence>
<feature type="domain" description="Reverse transcriptase" evidence="1">
    <location>
        <begin position="416"/>
        <end position="671"/>
    </location>
</feature>
<proteinExistence type="predicted"/>
<dbReference type="Pfam" id="PF00078">
    <property type="entry name" value="RVT_1"/>
    <property type="match status" value="1"/>
</dbReference>